<accession>A0ABV6ZF36</accession>
<dbReference type="EMBL" id="JBHGPK010000004">
    <property type="protein sequence ID" value="MFC2250807.1"/>
    <property type="molecule type" value="Genomic_DNA"/>
</dbReference>
<sequence>MPDPFNASSRAMRTPAAFEATGKPPRDAKKFALRFWAIRHSAAMERIYDGVEWTLVKLSPLFTAIGWERLEKPVAKVEKLVKSSLFDCKMCGQCALSSTGMSCPMNCPKGLRNGPCGGVRANGNCEVYADMPCVWVKAYEGSRNMAAGNAIEMPQGPVDHRLKGQSSWLSVAREKSGYNARIAAEKAAAAAAAKAKAAAAKSTATAAGGGKP</sequence>
<comment type="caution">
    <text evidence="3">The sequence shown here is derived from an EMBL/GenBank/DDBJ whole genome shotgun (WGS) entry which is preliminary data.</text>
</comment>
<dbReference type="Pfam" id="PF12225">
    <property type="entry name" value="DUF5981"/>
    <property type="match status" value="1"/>
</dbReference>
<proteinExistence type="predicted"/>
<dbReference type="Proteomes" id="UP001595190">
    <property type="component" value="Unassembled WGS sequence"/>
</dbReference>
<evidence type="ECO:0000259" key="2">
    <source>
        <dbReference type="Pfam" id="PF12225"/>
    </source>
</evidence>
<evidence type="ECO:0000256" key="1">
    <source>
        <dbReference type="SAM" id="MobiDB-lite"/>
    </source>
</evidence>
<organism evidence="3 4">
    <name type="scientific">Labrys neptuniae</name>
    <dbReference type="NCBI Taxonomy" id="376174"/>
    <lineage>
        <taxon>Bacteria</taxon>
        <taxon>Pseudomonadati</taxon>
        <taxon>Pseudomonadota</taxon>
        <taxon>Alphaproteobacteria</taxon>
        <taxon>Hyphomicrobiales</taxon>
        <taxon>Xanthobacteraceae</taxon>
        <taxon>Labrys</taxon>
    </lineage>
</organism>
<name>A0ABV6ZF36_9HYPH</name>
<feature type="domain" description="Methylene-tetrahydrofolate reductase C-terminal-like" evidence="2">
    <location>
        <begin position="70"/>
        <end position="160"/>
    </location>
</feature>
<feature type="compositionally biased region" description="Polar residues" evidence="1">
    <location>
        <begin position="1"/>
        <end position="11"/>
    </location>
</feature>
<dbReference type="InterPro" id="IPR022026">
    <property type="entry name" value="DUF5981"/>
</dbReference>
<feature type="region of interest" description="Disordered" evidence="1">
    <location>
        <begin position="1"/>
        <end position="23"/>
    </location>
</feature>
<evidence type="ECO:0000313" key="3">
    <source>
        <dbReference type="EMBL" id="MFC2250807.1"/>
    </source>
</evidence>
<dbReference type="RefSeq" id="WP_394311253.1">
    <property type="nucleotide sequence ID" value="NZ_JBHGPK010000004.1"/>
</dbReference>
<evidence type="ECO:0000313" key="4">
    <source>
        <dbReference type="Proteomes" id="UP001595190"/>
    </source>
</evidence>
<gene>
    <name evidence="3" type="ORF">ACETRX_14370</name>
</gene>
<protein>
    <submittedName>
        <fullName evidence="3">Methylenetetrahydrofolate reductase C-terminal domain-containing protein</fullName>
    </submittedName>
</protein>
<reference evidence="3 4" key="1">
    <citation type="submission" date="2024-09" db="EMBL/GenBank/DDBJ databases">
        <title>Description of Labrys sedimenti sp. nov., isolated from a diclofenac-degrading enrichment culture, and genome-based reclassification of Labrys portucalensis as a later heterotypic synonym of Labrys neptuniae.</title>
        <authorList>
            <person name="Tancsics A."/>
            <person name="Csepanyi A."/>
        </authorList>
    </citation>
    <scope>NUCLEOTIDE SEQUENCE [LARGE SCALE GENOMIC DNA]</scope>
    <source>
        <strain evidence="3 4">LMG 23412</strain>
    </source>
</reference>